<keyword evidence="7 8" id="KW-0472">Membrane</keyword>
<evidence type="ECO:0000256" key="4">
    <source>
        <dbReference type="ARBA" id="ARBA00022692"/>
    </source>
</evidence>
<feature type="transmembrane region" description="Helical" evidence="8">
    <location>
        <begin position="188"/>
        <end position="206"/>
    </location>
</feature>
<feature type="transmembrane region" description="Helical" evidence="8">
    <location>
        <begin position="161"/>
        <end position="182"/>
    </location>
</feature>
<accession>W4F0V9</accession>
<name>W4F0V9_9BACL</name>
<evidence type="ECO:0000256" key="8">
    <source>
        <dbReference type="SAM" id="Phobius"/>
    </source>
</evidence>
<feature type="transmembrane region" description="Helical" evidence="8">
    <location>
        <begin position="6"/>
        <end position="26"/>
    </location>
</feature>
<evidence type="ECO:0000256" key="3">
    <source>
        <dbReference type="ARBA" id="ARBA00022475"/>
    </source>
</evidence>
<evidence type="ECO:0000256" key="6">
    <source>
        <dbReference type="ARBA" id="ARBA00022989"/>
    </source>
</evidence>
<evidence type="ECO:0000256" key="1">
    <source>
        <dbReference type="ARBA" id="ARBA00004651"/>
    </source>
</evidence>
<dbReference type="RefSeq" id="WP_051448627.1">
    <property type="nucleotide sequence ID" value="NZ_ASQA01000013.1"/>
</dbReference>
<keyword evidence="5" id="KW-0862">Zinc</keyword>
<protein>
    <submittedName>
        <fullName evidence="9">Zinc/iron permease</fullName>
    </submittedName>
</protein>
<keyword evidence="4 8" id="KW-0812">Transmembrane</keyword>
<dbReference type="GO" id="GO:0005385">
    <property type="term" value="F:zinc ion transmembrane transporter activity"/>
    <property type="evidence" value="ECO:0007669"/>
    <property type="project" value="TreeGrafter"/>
</dbReference>
<dbReference type="Proteomes" id="UP000019062">
    <property type="component" value="Unassembled WGS sequence"/>
</dbReference>
<keyword evidence="10" id="KW-1185">Reference proteome</keyword>
<evidence type="ECO:0000256" key="2">
    <source>
        <dbReference type="ARBA" id="ARBA00006939"/>
    </source>
</evidence>
<dbReference type="PANTHER" id="PTHR11040">
    <property type="entry name" value="ZINC/IRON TRANSPORTER"/>
    <property type="match status" value="1"/>
</dbReference>
<comment type="subcellular location">
    <subcellularLocation>
        <location evidence="1">Cell membrane</location>
        <topology evidence="1">Multi-pass membrane protein</topology>
    </subcellularLocation>
</comment>
<evidence type="ECO:0000313" key="9">
    <source>
        <dbReference type="EMBL" id="ETT86420.1"/>
    </source>
</evidence>
<dbReference type="Pfam" id="PF02535">
    <property type="entry name" value="Zip"/>
    <property type="match status" value="1"/>
</dbReference>
<proteinExistence type="inferred from homology"/>
<dbReference type="AlphaFoldDB" id="W4F0V9"/>
<gene>
    <name evidence="9" type="ORF">C176_06897</name>
</gene>
<dbReference type="InterPro" id="IPR003689">
    <property type="entry name" value="ZIP"/>
</dbReference>
<dbReference type="PANTHER" id="PTHR11040:SF211">
    <property type="entry name" value="ZINC TRANSPORTER ZIP11"/>
    <property type="match status" value="1"/>
</dbReference>
<keyword evidence="3" id="KW-1003">Cell membrane</keyword>
<dbReference type="EMBL" id="ASQA01000013">
    <property type="protein sequence ID" value="ETT86420.1"/>
    <property type="molecule type" value="Genomic_DNA"/>
</dbReference>
<organism evidence="9 10">
    <name type="scientific">Viridibacillus arenosi FSL R5-213</name>
    <dbReference type="NCBI Taxonomy" id="1227360"/>
    <lineage>
        <taxon>Bacteria</taxon>
        <taxon>Bacillati</taxon>
        <taxon>Bacillota</taxon>
        <taxon>Bacilli</taxon>
        <taxon>Bacillales</taxon>
        <taxon>Caryophanaceae</taxon>
        <taxon>Viridibacillus</taxon>
    </lineage>
</organism>
<comment type="caution">
    <text evidence="9">The sequence shown here is derived from an EMBL/GenBank/DDBJ whole genome shotgun (WGS) entry which is preliminary data.</text>
</comment>
<feature type="transmembrane region" description="Helical" evidence="8">
    <location>
        <begin position="56"/>
        <end position="76"/>
    </location>
</feature>
<evidence type="ECO:0000256" key="7">
    <source>
        <dbReference type="ARBA" id="ARBA00023136"/>
    </source>
</evidence>
<dbReference type="eggNOG" id="COG0428">
    <property type="taxonomic scope" value="Bacteria"/>
</dbReference>
<keyword evidence="6 8" id="KW-1133">Transmembrane helix</keyword>
<comment type="similarity">
    <text evidence="2">Belongs to the ZIP transporter (TC 2.A.5) family.</text>
</comment>
<feature type="transmembrane region" description="Helical" evidence="8">
    <location>
        <begin position="218"/>
        <end position="237"/>
    </location>
</feature>
<feature type="transmembrane region" description="Helical" evidence="8">
    <location>
        <begin position="97"/>
        <end position="120"/>
    </location>
</feature>
<feature type="transmembrane region" description="Helical" evidence="8">
    <location>
        <begin position="33"/>
        <end position="50"/>
    </location>
</feature>
<dbReference type="GO" id="GO:0005886">
    <property type="term" value="C:plasma membrane"/>
    <property type="evidence" value="ECO:0007669"/>
    <property type="project" value="UniProtKB-SubCell"/>
</dbReference>
<feature type="transmembrane region" description="Helical" evidence="8">
    <location>
        <begin position="132"/>
        <end position="154"/>
    </location>
</feature>
<sequence length="238" mass="25551">MSLIYVIGYVYTVGGFSVGGIIAWILKGVQKKIDIIYGICAGLTLGLLSFEIAPEAIFLGNWITFILGFFAGVVLFQFAHKVLHILFGATKNHVKKGALQTGIMLMLSITFHNLPIGIVLGANQNSAVKESLLHTILLHNIPEGIIVFTPLFIAGLGVWTLFFLTLIISLPVGIGVYIGNSIGIGNPMIWSFAISLAAGTIYMVTIKEVLLESIKDSSGVLLLAVISFLVIGGFLFLI</sequence>
<evidence type="ECO:0000256" key="5">
    <source>
        <dbReference type="ARBA" id="ARBA00022833"/>
    </source>
</evidence>
<reference evidence="9 10" key="1">
    <citation type="journal article" date="2014" name="BMC Genomics">
        <title>Genomic comparison of sporeforming bacilli isolated from milk.</title>
        <authorList>
            <person name="Moreno Switt A.I."/>
            <person name="Andrus A.D."/>
            <person name="Ranieri M.L."/>
            <person name="Orsi R.H."/>
            <person name="Ivy R."/>
            <person name="den Bakker H.C."/>
            <person name="Martin N.H."/>
            <person name="Wiedmann M."/>
            <person name="Boor K.J."/>
        </authorList>
    </citation>
    <scope>NUCLEOTIDE SEQUENCE [LARGE SCALE GENOMIC DNA]</scope>
    <source>
        <strain evidence="9 10">FSL R5-213</strain>
    </source>
</reference>
<evidence type="ECO:0000313" key="10">
    <source>
        <dbReference type="Proteomes" id="UP000019062"/>
    </source>
</evidence>